<dbReference type="STRING" id="1802214.A2908_03560"/>
<accession>A0A1G2IDE6</accession>
<comment type="caution">
    <text evidence="1">The sequence shown here is derived from an EMBL/GenBank/DDBJ whole genome shotgun (WGS) entry which is preliminary data.</text>
</comment>
<name>A0A1G2IDE6_9BACT</name>
<dbReference type="EMBL" id="MHPA01000024">
    <property type="protein sequence ID" value="OGZ72591.1"/>
    <property type="molecule type" value="Genomic_DNA"/>
</dbReference>
<reference evidence="1 2" key="1">
    <citation type="journal article" date="2016" name="Nat. Commun.">
        <title>Thousands of microbial genomes shed light on interconnected biogeochemical processes in an aquifer system.</title>
        <authorList>
            <person name="Anantharaman K."/>
            <person name="Brown C.T."/>
            <person name="Hug L.A."/>
            <person name="Sharon I."/>
            <person name="Castelle C.J."/>
            <person name="Probst A.J."/>
            <person name="Thomas B.C."/>
            <person name="Singh A."/>
            <person name="Wilkins M.J."/>
            <person name="Karaoz U."/>
            <person name="Brodie E.L."/>
            <person name="Williams K.H."/>
            <person name="Hubbard S.S."/>
            <person name="Banfield J.F."/>
        </authorList>
    </citation>
    <scope>NUCLEOTIDE SEQUENCE [LARGE SCALE GENOMIC DNA]</scope>
</reference>
<dbReference type="AlphaFoldDB" id="A0A1G2IDE6"/>
<evidence type="ECO:0000313" key="2">
    <source>
        <dbReference type="Proteomes" id="UP000176774"/>
    </source>
</evidence>
<evidence type="ECO:0000313" key="1">
    <source>
        <dbReference type="EMBL" id="OGZ72591.1"/>
    </source>
</evidence>
<organism evidence="1 2">
    <name type="scientific">Candidatus Staskawiczbacteria bacterium RIFCSPLOWO2_01_FULL_38_12b</name>
    <dbReference type="NCBI Taxonomy" id="1802214"/>
    <lineage>
        <taxon>Bacteria</taxon>
        <taxon>Candidatus Staskawicziibacteriota</taxon>
    </lineage>
</organism>
<dbReference type="Proteomes" id="UP000176774">
    <property type="component" value="Unassembled WGS sequence"/>
</dbReference>
<gene>
    <name evidence="1" type="ORF">A2908_03560</name>
</gene>
<sequence length="70" mass="7823">MIQCNNITKIYKSGDIETSVLKDVSMKQPWGRAHRVSVQGRIYNQKPKVSDTFLSGHPAAEPTGNTCYLI</sequence>
<proteinExistence type="predicted"/>
<protein>
    <submittedName>
        <fullName evidence="1">Uncharacterized protein</fullName>
    </submittedName>
</protein>